<protein>
    <recommendedName>
        <fullName evidence="3">Thymidine kinase</fullName>
    </recommendedName>
</protein>
<dbReference type="AlphaFoldDB" id="A0A3P7II87"/>
<dbReference type="Proteomes" id="UP000270094">
    <property type="component" value="Unassembled WGS sequence"/>
</dbReference>
<proteinExistence type="predicted"/>
<reference evidence="1 2" key="1">
    <citation type="submission" date="2018-11" db="EMBL/GenBank/DDBJ databases">
        <authorList>
            <consortium name="Pathogen Informatics"/>
        </authorList>
    </citation>
    <scope>NUCLEOTIDE SEQUENCE [LARGE SCALE GENOMIC DNA]</scope>
</reference>
<dbReference type="GO" id="GO:0005524">
    <property type="term" value="F:ATP binding"/>
    <property type="evidence" value="ECO:0007669"/>
    <property type="project" value="InterPro"/>
</dbReference>
<name>A0A3P7II87_STRVU</name>
<dbReference type="SUPFAM" id="SSF57716">
    <property type="entry name" value="Glucocorticoid receptor-like (DNA-binding domain)"/>
    <property type="match status" value="1"/>
</dbReference>
<evidence type="ECO:0000313" key="2">
    <source>
        <dbReference type="Proteomes" id="UP000270094"/>
    </source>
</evidence>
<organism evidence="1 2">
    <name type="scientific">Strongylus vulgaris</name>
    <name type="common">Blood worm</name>
    <dbReference type="NCBI Taxonomy" id="40348"/>
    <lineage>
        <taxon>Eukaryota</taxon>
        <taxon>Metazoa</taxon>
        <taxon>Ecdysozoa</taxon>
        <taxon>Nematoda</taxon>
        <taxon>Chromadorea</taxon>
        <taxon>Rhabditida</taxon>
        <taxon>Rhabditina</taxon>
        <taxon>Rhabditomorpha</taxon>
        <taxon>Strongyloidea</taxon>
        <taxon>Strongylidae</taxon>
        <taxon>Strongylus</taxon>
    </lineage>
</organism>
<dbReference type="PROSITE" id="PS00603">
    <property type="entry name" value="TK_CELLULAR_TYPE"/>
    <property type="match status" value="1"/>
</dbReference>
<dbReference type="OrthoDB" id="439028at2759"/>
<dbReference type="Gene3D" id="3.30.60.20">
    <property type="match status" value="1"/>
</dbReference>
<evidence type="ECO:0008006" key="3">
    <source>
        <dbReference type="Google" id="ProtNLM"/>
    </source>
</evidence>
<sequence>MDKKVEVIGGQDTYRALCRACYIEESSRRETDLEMNDNENCVRCDRHFAKEELAPGDMPLRVSRAQ</sequence>
<gene>
    <name evidence="1" type="ORF">SVUK_LOCUS7698</name>
</gene>
<evidence type="ECO:0000313" key="1">
    <source>
        <dbReference type="EMBL" id="VDM72700.1"/>
    </source>
</evidence>
<keyword evidence="2" id="KW-1185">Reference proteome</keyword>
<dbReference type="GO" id="GO:0004797">
    <property type="term" value="F:thymidine kinase activity"/>
    <property type="evidence" value="ECO:0007669"/>
    <property type="project" value="InterPro"/>
</dbReference>
<dbReference type="EMBL" id="UYYB01026770">
    <property type="protein sequence ID" value="VDM72700.1"/>
    <property type="molecule type" value="Genomic_DNA"/>
</dbReference>
<accession>A0A3P7II87</accession>
<dbReference type="InterPro" id="IPR020633">
    <property type="entry name" value="Thymidine_kinase_CS"/>
</dbReference>